<feature type="transmembrane region" description="Helical" evidence="18">
    <location>
        <begin position="345"/>
        <end position="364"/>
    </location>
</feature>
<feature type="compositionally biased region" description="Polar residues" evidence="19">
    <location>
        <begin position="89"/>
        <end position="99"/>
    </location>
</feature>
<evidence type="ECO:0000256" key="18">
    <source>
        <dbReference type="RuleBase" id="RU361146"/>
    </source>
</evidence>
<dbReference type="GO" id="GO:0005524">
    <property type="term" value="F:ATP binding"/>
    <property type="evidence" value="ECO:0007669"/>
    <property type="project" value="UniProtKB-KW"/>
</dbReference>
<dbReference type="HOGENOM" id="CLU_002360_9_3_1"/>
<comment type="subcellular location">
    <subcellularLocation>
        <location evidence="18">Membrane</location>
        <topology evidence="18">Multi-pass membrane protein</topology>
    </subcellularLocation>
    <subcellularLocation>
        <location evidence="1">Vacuole membrane</location>
        <topology evidence="1">Multi-pass membrane protein</topology>
    </subcellularLocation>
</comment>
<evidence type="ECO:0000256" key="4">
    <source>
        <dbReference type="ARBA" id="ARBA00022568"/>
    </source>
</evidence>
<dbReference type="Gene3D" id="2.70.150.10">
    <property type="entry name" value="Calcium-transporting ATPase, cytoplasmic transduction domain A"/>
    <property type="match status" value="1"/>
</dbReference>
<dbReference type="PRINTS" id="PR00120">
    <property type="entry name" value="HATPASE"/>
</dbReference>
<dbReference type="InterPro" id="IPR036412">
    <property type="entry name" value="HAD-like_sf"/>
</dbReference>
<comment type="function">
    <text evidence="17">This magnesium-dependent enzyme catalyzes the hydrolysis of ATP coupled with the transport of calcium. Transports the calcium to the vacuole and participates in the control of the cytosolic free calcium.</text>
</comment>
<keyword evidence="14 18" id="KW-0472">Membrane</keyword>
<feature type="compositionally biased region" description="Polar residues" evidence="19">
    <location>
        <begin position="1295"/>
        <end position="1318"/>
    </location>
</feature>
<gene>
    <name evidence="23" type="ORF">HMPREF1541_08737</name>
</gene>
<evidence type="ECO:0000259" key="22">
    <source>
        <dbReference type="Pfam" id="PF00690"/>
    </source>
</evidence>
<keyword evidence="7 18" id="KW-0547">Nucleotide-binding</keyword>
<dbReference type="SUPFAM" id="SSF81665">
    <property type="entry name" value="Calcium ATPase, transmembrane domain M"/>
    <property type="match status" value="1"/>
</dbReference>
<dbReference type="PANTHER" id="PTHR24093">
    <property type="entry name" value="CATION TRANSPORTING ATPASE"/>
    <property type="match status" value="1"/>
</dbReference>
<organism evidence="23 24">
    <name type="scientific">Cyphellophora europaea (strain CBS 101466)</name>
    <name type="common">Phialophora europaea</name>
    <dbReference type="NCBI Taxonomy" id="1220924"/>
    <lineage>
        <taxon>Eukaryota</taxon>
        <taxon>Fungi</taxon>
        <taxon>Dikarya</taxon>
        <taxon>Ascomycota</taxon>
        <taxon>Pezizomycotina</taxon>
        <taxon>Eurotiomycetes</taxon>
        <taxon>Chaetothyriomycetidae</taxon>
        <taxon>Chaetothyriales</taxon>
        <taxon>Cyphellophoraceae</taxon>
        <taxon>Cyphellophora</taxon>
    </lineage>
</organism>
<dbReference type="SUPFAM" id="SSF81660">
    <property type="entry name" value="Metal cation-transporting ATPase, ATP-binding domain N"/>
    <property type="match status" value="1"/>
</dbReference>
<feature type="domain" description="Cation-transporting P-type ATPase C-terminal" evidence="21">
    <location>
        <begin position="1033"/>
        <end position="1208"/>
    </location>
</feature>
<dbReference type="FunFam" id="3.40.1110.10:FF:000031">
    <property type="entry name" value="Calcium-transporting ATPase"/>
    <property type="match status" value="1"/>
</dbReference>
<name>W2RL59_CYPE1</name>
<feature type="compositionally biased region" description="Basic and acidic residues" evidence="19">
    <location>
        <begin position="160"/>
        <end position="169"/>
    </location>
</feature>
<feature type="region of interest" description="Disordered" evidence="19">
    <location>
        <begin position="1"/>
        <end position="177"/>
    </location>
</feature>
<dbReference type="FunFam" id="3.40.50.1000:FF:000018">
    <property type="entry name" value="Calcium-transporting ATPase"/>
    <property type="match status" value="1"/>
</dbReference>
<evidence type="ECO:0000256" key="2">
    <source>
        <dbReference type="ARBA" id="ARBA00022448"/>
    </source>
</evidence>
<dbReference type="GO" id="GO:0005388">
    <property type="term" value="F:P-type calcium transporter activity"/>
    <property type="evidence" value="ECO:0007669"/>
    <property type="project" value="UniProtKB-EC"/>
</dbReference>
<dbReference type="Proteomes" id="UP000030752">
    <property type="component" value="Unassembled WGS sequence"/>
</dbReference>
<evidence type="ECO:0000256" key="12">
    <source>
        <dbReference type="ARBA" id="ARBA00022989"/>
    </source>
</evidence>
<dbReference type="Gene3D" id="1.20.1110.10">
    <property type="entry name" value="Calcium-transporting ATPase, transmembrane domain"/>
    <property type="match status" value="1"/>
</dbReference>
<evidence type="ECO:0000256" key="17">
    <source>
        <dbReference type="ARBA" id="ARBA00059328"/>
    </source>
</evidence>
<keyword evidence="11" id="KW-1278">Translocase</keyword>
<feature type="domain" description="Cation-transporting P-type ATPase N-terminal" evidence="22">
    <location>
        <begin position="274"/>
        <end position="319"/>
    </location>
</feature>
<dbReference type="InterPro" id="IPR004014">
    <property type="entry name" value="ATPase_P-typ_cation-transptr_N"/>
</dbReference>
<keyword evidence="4 18" id="KW-0109">Calcium transport</keyword>
<evidence type="ECO:0000256" key="15">
    <source>
        <dbReference type="ARBA" id="ARBA00038148"/>
    </source>
</evidence>
<dbReference type="RefSeq" id="XP_008721277.1">
    <property type="nucleotide sequence ID" value="XM_008723055.1"/>
</dbReference>
<comment type="similarity">
    <text evidence="15 18">Belongs to the cation transport ATPase (P-type) (TC 3.A.3) family.</text>
</comment>
<evidence type="ECO:0000259" key="21">
    <source>
        <dbReference type="Pfam" id="PF00689"/>
    </source>
</evidence>
<evidence type="ECO:0000259" key="20">
    <source>
        <dbReference type="Pfam" id="PF00122"/>
    </source>
</evidence>
<evidence type="ECO:0000256" key="13">
    <source>
        <dbReference type="ARBA" id="ARBA00023065"/>
    </source>
</evidence>
<feature type="transmembrane region" description="Helical" evidence="18">
    <location>
        <begin position="1082"/>
        <end position="1103"/>
    </location>
</feature>
<dbReference type="CDD" id="cd02081">
    <property type="entry name" value="P-type_ATPase_Ca_PMCA-like"/>
    <property type="match status" value="1"/>
</dbReference>
<keyword evidence="2 18" id="KW-0813">Transport</keyword>
<feature type="compositionally biased region" description="Polar residues" evidence="19">
    <location>
        <begin position="18"/>
        <end position="32"/>
    </location>
</feature>
<dbReference type="PROSITE" id="PS00154">
    <property type="entry name" value="ATPASE_E1_E2"/>
    <property type="match status" value="1"/>
</dbReference>
<dbReference type="GeneID" id="19976076"/>
<dbReference type="PANTHER" id="PTHR24093:SF369">
    <property type="entry name" value="CALCIUM-TRANSPORTING ATPASE"/>
    <property type="match status" value="1"/>
</dbReference>
<dbReference type="GO" id="GO:0016887">
    <property type="term" value="F:ATP hydrolysis activity"/>
    <property type="evidence" value="ECO:0007669"/>
    <property type="project" value="InterPro"/>
</dbReference>
<dbReference type="Pfam" id="PF08282">
    <property type="entry name" value="Hydrolase_3"/>
    <property type="match status" value="1"/>
</dbReference>
<dbReference type="InterPro" id="IPR006408">
    <property type="entry name" value="P-type_ATPase_IIB"/>
</dbReference>
<keyword evidence="8 18" id="KW-0106">Calcium</keyword>
<evidence type="ECO:0000256" key="5">
    <source>
        <dbReference type="ARBA" id="ARBA00022692"/>
    </source>
</evidence>
<evidence type="ECO:0000256" key="6">
    <source>
        <dbReference type="ARBA" id="ARBA00022723"/>
    </source>
</evidence>
<feature type="compositionally biased region" description="Low complexity" evidence="19">
    <location>
        <begin position="122"/>
        <end position="132"/>
    </location>
</feature>
<evidence type="ECO:0000256" key="14">
    <source>
        <dbReference type="ARBA" id="ARBA00023136"/>
    </source>
</evidence>
<evidence type="ECO:0000313" key="23">
    <source>
        <dbReference type="EMBL" id="ETN36459.1"/>
    </source>
</evidence>
<accession>W2RL59</accession>
<evidence type="ECO:0000256" key="10">
    <source>
        <dbReference type="ARBA" id="ARBA00022842"/>
    </source>
</evidence>
<evidence type="ECO:0000256" key="9">
    <source>
        <dbReference type="ARBA" id="ARBA00022840"/>
    </source>
</evidence>
<dbReference type="Pfam" id="PF00690">
    <property type="entry name" value="Cation_ATPase_N"/>
    <property type="match status" value="1"/>
</dbReference>
<dbReference type="InterPro" id="IPR008250">
    <property type="entry name" value="ATPase_P-typ_transduc_dom_A_sf"/>
</dbReference>
<dbReference type="Gene3D" id="3.40.50.1000">
    <property type="entry name" value="HAD superfamily/HAD-like"/>
    <property type="match status" value="1"/>
</dbReference>
<keyword evidence="13 18" id="KW-0406">Ion transport</keyword>
<dbReference type="eggNOG" id="KOG0204">
    <property type="taxonomic scope" value="Eukaryota"/>
</dbReference>
<evidence type="ECO:0000256" key="11">
    <source>
        <dbReference type="ARBA" id="ARBA00022967"/>
    </source>
</evidence>
<dbReference type="VEuPathDB" id="FungiDB:HMPREF1541_08737"/>
<evidence type="ECO:0000313" key="24">
    <source>
        <dbReference type="Proteomes" id="UP000030752"/>
    </source>
</evidence>
<feature type="domain" description="P-type ATPase A" evidence="20">
    <location>
        <begin position="379"/>
        <end position="491"/>
    </location>
</feature>
<evidence type="ECO:0000256" key="16">
    <source>
        <dbReference type="ARBA" id="ARBA00048694"/>
    </source>
</evidence>
<comment type="caution">
    <text evidence="18">Lacks conserved residue(s) required for the propagation of feature annotation.</text>
</comment>
<proteinExistence type="inferred from homology"/>
<dbReference type="NCBIfam" id="TIGR01494">
    <property type="entry name" value="ATPase_P-type"/>
    <property type="match status" value="2"/>
</dbReference>
<feature type="compositionally biased region" description="Polar residues" evidence="19">
    <location>
        <begin position="1431"/>
        <end position="1440"/>
    </location>
</feature>
<keyword evidence="10" id="KW-0460">Magnesium</keyword>
<feature type="transmembrane region" description="Helical" evidence="18">
    <location>
        <begin position="513"/>
        <end position="534"/>
    </location>
</feature>
<dbReference type="InterPro" id="IPR006068">
    <property type="entry name" value="ATPase_P-typ_cation-transptr_C"/>
</dbReference>
<keyword evidence="12 18" id="KW-1133">Transmembrane helix</keyword>
<dbReference type="EMBL" id="KB822725">
    <property type="protein sequence ID" value="ETN36459.1"/>
    <property type="molecule type" value="Genomic_DNA"/>
</dbReference>
<evidence type="ECO:0000256" key="3">
    <source>
        <dbReference type="ARBA" id="ARBA00022554"/>
    </source>
</evidence>
<dbReference type="Pfam" id="PF13246">
    <property type="entry name" value="Cation_ATPase"/>
    <property type="match status" value="1"/>
</dbReference>
<dbReference type="InterPro" id="IPR059000">
    <property type="entry name" value="ATPase_P-type_domA"/>
</dbReference>
<feature type="transmembrane region" description="Helical" evidence="18">
    <location>
        <begin position="1039"/>
        <end position="1061"/>
    </location>
</feature>
<comment type="catalytic activity">
    <reaction evidence="16 18">
        <text>Ca(2+)(in) + ATP + H2O = Ca(2+)(out) + ADP + phosphate + H(+)</text>
        <dbReference type="Rhea" id="RHEA:18105"/>
        <dbReference type="ChEBI" id="CHEBI:15377"/>
        <dbReference type="ChEBI" id="CHEBI:15378"/>
        <dbReference type="ChEBI" id="CHEBI:29108"/>
        <dbReference type="ChEBI" id="CHEBI:30616"/>
        <dbReference type="ChEBI" id="CHEBI:43474"/>
        <dbReference type="ChEBI" id="CHEBI:456216"/>
        <dbReference type="EC" id="7.2.2.10"/>
    </reaction>
</comment>
<dbReference type="InParanoid" id="W2RL59"/>
<dbReference type="SFLD" id="SFLDF00027">
    <property type="entry name" value="p-type_atpase"/>
    <property type="match status" value="1"/>
</dbReference>
<dbReference type="FunCoup" id="W2RL59">
    <property type="interactions" value="436"/>
</dbReference>
<evidence type="ECO:0000256" key="8">
    <source>
        <dbReference type="ARBA" id="ARBA00022837"/>
    </source>
</evidence>
<dbReference type="GO" id="GO:0006874">
    <property type="term" value="P:intracellular calcium ion homeostasis"/>
    <property type="evidence" value="ECO:0007669"/>
    <property type="project" value="TreeGrafter"/>
</dbReference>
<keyword evidence="9 18" id="KW-0067">ATP-binding</keyword>
<comment type="function">
    <text evidence="18">Catalyzes the hydrolysis of ATP coupled with the transport of calcium.</text>
</comment>
<dbReference type="InterPro" id="IPR018303">
    <property type="entry name" value="ATPase_P-typ_P_site"/>
</dbReference>
<protein>
    <recommendedName>
        <fullName evidence="18">Calcium-transporting ATPase</fullName>
        <ecNumber evidence="18">7.2.2.10</ecNumber>
    </recommendedName>
</protein>
<dbReference type="InterPro" id="IPR023214">
    <property type="entry name" value="HAD_sf"/>
</dbReference>
<evidence type="ECO:0000256" key="1">
    <source>
        <dbReference type="ARBA" id="ARBA00004128"/>
    </source>
</evidence>
<feature type="region of interest" description="Disordered" evidence="19">
    <location>
        <begin position="1278"/>
        <end position="1328"/>
    </location>
</feature>
<keyword evidence="5 18" id="KW-0812">Transmembrane</keyword>
<dbReference type="GO" id="GO:0005886">
    <property type="term" value="C:plasma membrane"/>
    <property type="evidence" value="ECO:0007669"/>
    <property type="project" value="TreeGrafter"/>
</dbReference>
<dbReference type="InterPro" id="IPR044492">
    <property type="entry name" value="P_typ_ATPase_HD_dom"/>
</dbReference>
<evidence type="ECO:0000256" key="7">
    <source>
        <dbReference type="ARBA" id="ARBA00022741"/>
    </source>
</evidence>
<dbReference type="SUPFAM" id="SSF81653">
    <property type="entry name" value="Calcium ATPase, transduction domain A"/>
    <property type="match status" value="1"/>
</dbReference>
<dbReference type="Pfam" id="PF00122">
    <property type="entry name" value="E1-E2_ATPase"/>
    <property type="match status" value="1"/>
</dbReference>
<keyword evidence="6" id="KW-0479">Metal-binding</keyword>
<dbReference type="SUPFAM" id="SSF56784">
    <property type="entry name" value="HAD-like"/>
    <property type="match status" value="1"/>
</dbReference>
<feature type="compositionally biased region" description="Polar residues" evidence="19">
    <location>
        <begin position="133"/>
        <end position="145"/>
    </location>
</feature>
<dbReference type="GO" id="GO:0005774">
    <property type="term" value="C:vacuolar membrane"/>
    <property type="evidence" value="ECO:0007669"/>
    <property type="project" value="UniProtKB-SubCell"/>
</dbReference>
<feature type="compositionally biased region" description="Polar residues" evidence="19">
    <location>
        <begin position="1362"/>
        <end position="1372"/>
    </location>
</feature>
<feature type="transmembrane region" description="Helical" evidence="18">
    <location>
        <begin position="554"/>
        <end position="581"/>
    </location>
</feature>
<reference evidence="23 24" key="1">
    <citation type="submission" date="2013-03" db="EMBL/GenBank/DDBJ databases">
        <title>The Genome Sequence of Phialophora europaea CBS 101466.</title>
        <authorList>
            <consortium name="The Broad Institute Genomics Platform"/>
            <person name="Cuomo C."/>
            <person name="de Hoog S."/>
            <person name="Gorbushina A."/>
            <person name="Walker B."/>
            <person name="Young S.K."/>
            <person name="Zeng Q."/>
            <person name="Gargeya S."/>
            <person name="Fitzgerald M."/>
            <person name="Haas B."/>
            <person name="Abouelleil A."/>
            <person name="Allen A.W."/>
            <person name="Alvarado L."/>
            <person name="Arachchi H.M."/>
            <person name="Berlin A.M."/>
            <person name="Chapman S.B."/>
            <person name="Gainer-Dewar J."/>
            <person name="Goldberg J."/>
            <person name="Griggs A."/>
            <person name="Gujja S."/>
            <person name="Hansen M."/>
            <person name="Howarth C."/>
            <person name="Imamovic A."/>
            <person name="Ireland A."/>
            <person name="Larimer J."/>
            <person name="McCowan C."/>
            <person name="Murphy C."/>
            <person name="Pearson M."/>
            <person name="Poon T.W."/>
            <person name="Priest M."/>
            <person name="Roberts A."/>
            <person name="Saif S."/>
            <person name="Shea T."/>
            <person name="Sisk P."/>
            <person name="Sykes S."/>
            <person name="Wortman J."/>
            <person name="Nusbaum C."/>
            <person name="Birren B."/>
        </authorList>
    </citation>
    <scope>NUCLEOTIDE SEQUENCE [LARGE SCALE GENOMIC DNA]</scope>
    <source>
        <strain evidence="23 24">CBS 101466</strain>
    </source>
</reference>
<dbReference type="Gene3D" id="3.40.1110.10">
    <property type="entry name" value="Calcium-transporting ATPase, cytoplasmic domain N"/>
    <property type="match status" value="1"/>
</dbReference>
<feature type="region of interest" description="Disordered" evidence="19">
    <location>
        <begin position="1359"/>
        <end position="1440"/>
    </location>
</feature>
<keyword evidence="3" id="KW-0926">Vacuole</keyword>
<evidence type="ECO:0000256" key="19">
    <source>
        <dbReference type="SAM" id="MobiDB-lite"/>
    </source>
</evidence>
<dbReference type="EC" id="7.2.2.10" evidence="18"/>
<dbReference type="SFLD" id="SFLDS00003">
    <property type="entry name" value="Haloacid_Dehalogenase"/>
    <property type="match status" value="1"/>
</dbReference>
<dbReference type="SFLD" id="SFLDG00002">
    <property type="entry name" value="C1.7:_P-type_atpase_like"/>
    <property type="match status" value="1"/>
</dbReference>
<dbReference type="OrthoDB" id="3352408at2759"/>
<sequence>MSASDNSNPDEPPPPPSIGQTRQRAPTISIDDTATRPAAPRDVPLSPERSNIPLPRIQTEGLSEQPPVTGFDPLPTDTRPVPDTKESRPTSPHNVSSPRTRFLDGSGGFLAVPGGRERASSESDSAVSPSSSYGGDTQLASSVSPNEDALRKSSMSNNDEIIHDKDALRPDPGSEQDFEVQDNKFAFTPGQLNKLINPKSLAAFYALGGLTGLEQGLRTDRQSGLSNDEHSLQGSVSFQEVVQAGLAADKDYGHVKRSMTSQSFGNSGKTDNDNAFSDRKRIYKDNRLPEKKAKSFLQLAWIAYNDKVLILLSVAAVVSLALGIYQTIRPSKAEEHEARVEWVEGVAIMVAIFVVTFVGALNDYQKERQFIKLNRKKEERFVKVVRSGKSQEISVYDILVGDVLHLEPGDVIPCDGVFIDGHNLRCDESSATGESDILRKTAADEVFHRIENNLSLHKMDPFILSGGKVSEGVGTFLVTSVGVNSSYGKTLMSLQDEGQTTPLQSKLNILAEYIAKLGLAAGLLLFVVLFIKFLAQLGSIQGGSEEKGQRFLSIFIVAVTIVVVAVPEGLPLAVTLALAFATTRMLKDNNLVRLLRACETMGNATTVCSDKTGTLTQNKMSVVAGTISTASRFGDKDVPINEKVADKDKLPGPANITCDVSQGEFTATLAEETKLLLKDSIVLNSTAFESEENGKVVYIGSKTETALLQFAADNLGIGSVAEERANANVAQMIPFDSGRKCMAVVLKMANGKYRMLVKGASEILIAKSSRIVTDPTVDITDSVMTIEQNQALNGIVANYASRSLRTIALLYRDFEQWPPRGAVSADDKRQADFDRVFKDMTFFAVVGIQDPLRPGVTDAVRDCQIAGVFVRMVTGDNIMTAKAIATECGIFTAGGLAMEGPVFRKLSKNQLNQVIPRLQVLARSSPDDKKLLVRHLKKLGETVAVTGDGTNDAPALKAADVGFSMGIAGTEVAKEASAIIIMDDNFVSIVKAISWGRAVNDAVKKFLQFQITVNITAVVLTFISAVANDEESSVLTAVQLLWVNLIMDTFAALALATDPPLPSILHRRPEPKSAPLITLNMWKMIIGQSIFQLVVTLILFFAGEGILGYETDDEIDRWHSTIFNTFVFMQIFNQYNSRRLDNGFNIFEGIHRNWWFIGIQFIIVGGQCLIMFVGGEAFSVTRITGPQWGISLVLGVLSIPIAIIIRLIPDELFGKFIPRLPRRKKPSLNVIIEDDEDQTQQWNPALEEIREELTFLKKIRGGRMRELAYKLQHPRETFLPRSRGSSRSRDESQVDLPQTPNNEVAESNASLSAPQTPEKTPRKRARSNSTSIFGPAAAMAGIVAGSVAGGWSPLERRAEQAETVQFSRSRSASGVEGTAGMEVHPDTKQDDPVFASNFQQTKVPPSQRPELAPFFEHAPPHSPDARRSHSRNSSQHVPEA</sequence>
<dbReference type="FunFam" id="1.20.1110.10:FF:000039">
    <property type="entry name" value="Calcium-transporting ATPase"/>
    <property type="match status" value="1"/>
</dbReference>
<dbReference type="InterPro" id="IPR023299">
    <property type="entry name" value="ATPase_P-typ_cyto_dom_N"/>
</dbReference>
<keyword evidence="24" id="KW-1185">Reference proteome</keyword>
<feature type="transmembrane region" description="Helical" evidence="18">
    <location>
        <begin position="1187"/>
        <end position="1209"/>
    </location>
</feature>
<feature type="transmembrane region" description="Helical" evidence="18">
    <location>
        <begin position="308"/>
        <end position="325"/>
    </location>
</feature>
<dbReference type="STRING" id="1220924.W2RL59"/>
<dbReference type="InterPro" id="IPR001757">
    <property type="entry name" value="P_typ_ATPase"/>
</dbReference>
<feature type="transmembrane region" description="Helical" evidence="18">
    <location>
        <begin position="1006"/>
        <end position="1027"/>
    </location>
</feature>
<dbReference type="GO" id="GO:0046872">
    <property type="term" value="F:metal ion binding"/>
    <property type="evidence" value="ECO:0007669"/>
    <property type="project" value="UniProtKB-KW"/>
</dbReference>
<dbReference type="InterPro" id="IPR023298">
    <property type="entry name" value="ATPase_P-typ_TM_dom_sf"/>
</dbReference>
<dbReference type="PRINTS" id="PR00119">
    <property type="entry name" value="CATATPASE"/>
</dbReference>
<dbReference type="FunFam" id="2.70.150.10:FF:000028">
    <property type="entry name" value="Calcium-transporting ATPase"/>
    <property type="match status" value="1"/>
</dbReference>
<feature type="transmembrane region" description="Helical" evidence="18">
    <location>
        <begin position="1154"/>
        <end position="1175"/>
    </location>
</feature>
<dbReference type="NCBIfam" id="TIGR01517">
    <property type="entry name" value="ATPase-IIB_Ca"/>
    <property type="match status" value="1"/>
</dbReference>
<dbReference type="Pfam" id="PF00689">
    <property type="entry name" value="Cation_ATPase_C"/>
    <property type="match status" value="1"/>
</dbReference>